<dbReference type="Pfam" id="PF00702">
    <property type="entry name" value="Hydrolase"/>
    <property type="match status" value="1"/>
</dbReference>
<dbReference type="Pfam" id="PF00122">
    <property type="entry name" value="E1-E2_ATPase"/>
    <property type="match status" value="1"/>
</dbReference>
<evidence type="ECO:0000256" key="19">
    <source>
        <dbReference type="RuleBase" id="RU362081"/>
    </source>
</evidence>
<comment type="subcellular location">
    <subcellularLocation>
        <location evidence="1">Cell membrane</location>
        <topology evidence="1">Multi-pass membrane protein</topology>
    </subcellularLocation>
</comment>
<evidence type="ECO:0000256" key="16">
    <source>
        <dbReference type="ARBA" id="ARBA00023065"/>
    </source>
</evidence>
<dbReference type="EMBL" id="CP042374">
    <property type="protein sequence ID" value="QEA33479.1"/>
    <property type="molecule type" value="Genomic_DNA"/>
</dbReference>
<dbReference type="InterPro" id="IPR036412">
    <property type="entry name" value="HAD-like_sf"/>
</dbReference>
<feature type="compositionally biased region" description="Basic and acidic residues" evidence="20">
    <location>
        <begin position="10"/>
        <end position="32"/>
    </location>
</feature>
<keyword evidence="9 19" id="KW-0547">Nucleotide-binding</keyword>
<organism evidence="22 23">
    <name type="scientific">Leuconostoc carnosum</name>
    <dbReference type="NCBI Taxonomy" id="1252"/>
    <lineage>
        <taxon>Bacteria</taxon>
        <taxon>Bacillati</taxon>
        <taxon>Bacillota</taxon>
        <taxon>Bacilli</taxon>
        <taxon>Lactobacillales</taxon>
        <taxon>Lactobacillaceae</taxon>
        <taxon>Leuconostoc</taxon>
    </lineage>
</organism>
<dbReference type="GO" id="GO:0140581">
    <property type="term" value="F:P-type monovalent copper transporter activity"/>
    <property type="evidence" value="ECO:0007669"/>
    <property type="project" value="UniProtKB-EC"/>
</dbReference>
<gene>
    <name evidence="22" type="ORF">FGL89_04680</name>
</gene>
<protein>
    <recommendedName>
        <fullName evidence="3">P-type Cu(+) transporter</fullName>
        <ecNumber evidence="3">7.2.2.8</ecNumber>
    </recommendedName>
</protein>
<evidence type="ECO:0000256" key="20">
    <source>
        <dbReference type="SAM" id="MobiDB-lite"/>
    </source>
</evidence>
<dbReference type="PRINTS" id="PR00119">
    <property type="entry name" value="CATATPASE"/>
</dbReference>
<dbReference type="InterPro" id="IPR023298">
    <property type="entry name" value="ATPase_P-typ_TM_dom_sf"/>
</dbReference>
<reference evidence="22 23" key="1">
    <citation type="submission" date="2019-06" db="EMBL/GenBank/DDBJ databases">
        <title>Genome analyses of bacteria isolated from kimchi.</title>
        <authorList>
            <person name="Lee S."/>
            <person name="Ahn S."/>
            <person name="Roh S."/>
        </authorList>
    </citation>
    <scope>NUCLEOTIDE SEQUENCE [LARGE SCALE GENOMIC DNA]</scope>
    <source>
        <strain evidence="22 23">CBA3620</strain>
    </source>
</reference>
<dbReference type="InterPro" id="IPR059000">
    <property type="entry name" value="ATPase_P-type_domA"/>
</dbReference>
<feature type="transmembrane region" description="Helical" evidence="19">
    <location>
        <begin position="154"/>
        <end position="171"/>
    </location>
</feature>
<evidence type="ECO:0000256" key="17">
    <source>
        <dbReference type="ARBA" id="ARBA00023136"/>
    </source>
</evidence>
<dbReference type="PROSITE" id="PS00154">
    <property type="entry name" value="ATPASE_E1_E2"/>
    <property type="match status" value="1"/>
</dbReference>
<evidence type="ECO:0000256" key="15">
    <source>
        <dbReference type="ARBA" id="ARBA00023008"/>
    </source>
</evidence>
<feature type="transmembrane region" description="Helical" evidence="19">
    <location>
        <begin position="122"/>
        <end position="142"/>
    </location>
</feature>
<comment type="catalytic activity">
    <reaction evidence="18">
        <text>Cu(+)(in) + ATP + H2O = Cu(+)(out) + ADP + phosphate + H(+)</text>
        <dbReference type="Rhea" id="RHEA:25792"/>
        <dbReference type="ChEBI" id="CHEBI:15377"/>
        <dbReference type="ChEBI" id="CHEBI:15378"/>
        <dbReference type="ChEBI" id="CHEBI:30616"/>
        <dbReference type="ChEBI" id="CHEBI:43474"/>
        <dbReference type="ChEBI" id="CHEBI:49552"/>
        <dbReference type="ChEBI" id="CHEBI:456216"/>
        <dbReference type="EC" id="7.2.2.8"/>
    </reaction>
</comment>
<feature type="transmembrane region" description="Helical" evidence="19">
    <location>
        <begin position="636"/>
        <end position="658"/>
    </location>
</feature>
<dbReference type="NCBIfam" id="TIGR01511">
    <property type="entry name" value="ATPase-IB1_Cu"/>
    <property type="match status" value="1"/>
</dbReference>
<keyword evidence="10" id="KW-0187">Copper transport</keyword>
<dbReference type="GO" id="GO:0016887">
    <property type="term" value="F:ATP hydrolysis activity"/>
    <property type="evidence" value="ECO:0007669"/>
    <property type="project" value="InterPro"/>
</dbReference>
<evidence type="ECO:0000256" key="13">
    <source>
        <dbReference type="ARBA" id="ARBA00022967"/>
    </source>
</evidence>
<accession>A0AAE6IKB1</accession>
<feature type="domain" description="P-type ATPase A" evidence="21">
    <location>
        <begin position="189"/>
        <end position="285"/>
    </location>
</feature>
<dbReference type="SUPFAM" id="SSF81653">
    <property type="entry name" value="Calcium ATPase, transduction domain A"/>
    <property type="match status" value="1"/>
</dbReference>
<dbReference type="GeneID" id="61187032"/>
<evidence type="ECO:0000256" key="4">
    <source>
        <dbReference type="ARBA" id="ARBA00022448"/>
    </source>
</evidence>
<evidence type="ECO:0000256" key="12">
    <source>
        <dbReference type="ARBA" id="ARBA00022842"/>
    </source>
</evidence>
<feature type="transmembrane region" description="Helical" evidence="19">
    <location>
        <begin position="664"/>
        <end position="684"/>
    </location>
</feature>
<dbReference type="InterPro" id="IPR023214">
    <property type="entry name" value="HAD_sf"/>
</dbReference>
<keyword evidence="22" id="KW-0378">Hydrolase</keyword>
<evidence type="ECO:0000256" key="3">
    <source>
        <dbReference type="ARBA" id="ARBA00012517"/>
    </source>
</evidence>
<feature type="region of interest" description="Disordered" evidence="20">
    <location>
        <begin position="1"/>
        <end position="32"/>
    </location>
</feature>
<dbReference type="EC" id="7.2.2.8" evidence="3"/>
<keyword evidence="17 19" id="KW-0472">Membrane</keyword>
<dbReference type="PRINTS" id="PR00943">
    <property type="entry name" value="CUATPASE"/>
</dbReference>
<dbReference type="InterPro" id="IPR018303">
    <property type="entry name" value="ATPase_P-typ_P_site"/>
</dbReference>
<dbReference type="SUPFAM" id="SSF81665">
    <property type="entry name" value="Calcium ATPase, transmembrane domain M"/>
    <property type="match status" value="1"/>
</dbReference>
<dbReference type="GO" id="GO:0005524">
    <property type="term" value="F:ATP binding"/>
    <property type="evidence" value="ECO:0007669"/>
    <property type="project" value="UniProtKB-UniRule"/>
</dbReference>
<evidence type="ECO:0000256" key="5">
    <source>
        <dbReference type="ARBA" id="ARBA00022475"/>
    </source>
</evidence>
<keyword evidence="16" id="KW-0406">Ion transport</keyword>
<dbReference type="InterPro" id="IPR001757">
    <property type="entry name" value="P_typ_ATPase"/>
</dbReference>
<keyword evidence="15" id="KW-0186">Copper</keyword>
<comment type="similarity">
    <text evidence="2 19">Belongs to the cation transport ATPase (P-type) (TC 3.A.3) family. Type IB subfamily.</text>
</comment>
<evidence type="ECO:0000256" key="18">
    <source>
        <dbReference type="ARBA" id="ARBA00049289"/>
    </source>
</evidence>
<dbReference type="PANTHER" id="PTHR43520:SF5">
    <property type="entry name" value="CATION-TRANSPORTING P-TYPE ATPASE-RELATED"/>
    <property type="match status" value="1"/>
</dbReference>
<evidence type="ECO:0000256" key="14">
    <source>
        <dbReference type="ARBA" id="ARBA00022989"/>
    </source>
</evidence>
<evidence type="ECO:0000256" key="1">
    <source>
        <dbReference type="ARBA" id="ARBA00004651"/>
    </source>
</evidence>
<dbReference type="GO" id="GO:0055070">
    <property type="term" value="P:copper ion homeostasis"/>
    <property type="evidence" value="ECO:0007669"/>
    <property type="project" value="TreeGrafter"/>
</dbReference>
<dbReference type="Gene3D" id="2.70.150.10">
    <property type="entry name" value="Calcium-transporting ATPase, cytoplasmic transduction domain A"/>
    <property type="match status" value="1"/>
</dbReference>
<evidence type="ECO:0000256" key="6">
    <source>
        <dbReference type="ARBA" id="ARBA00022553"/>
    </source>
</evidence>
<dbReference type="Gene3D" id="3.40.1110.10">
    <property type="entry name" value="Calcium-transporting ATPase, cytoplasmic domain N"/>
    <property type="match status" value="1"/>
</dbReference>
<dbReference type="InterPro" id="IPR023299">
    <property type="entry name" value="ATPase_P-typ_cyto_dom_N"/>
</dbReference>
<evidence type="ECO:0000256" key="10">
    <source>
        <dbReference type="ARBA" id="ARBA00022796"/>
    </source>
</evidence>
<keyword evidence="12" id="KW-0460">Magnesium</keyword>
<evidence type="ECO:0000256" key="9">
    <source>
        <dbReference type="ARBA" id="ARBA00022741"/>
    </source>
</evidence>
<evidence type="ECO:0000256" key="7">
    <source>
        <dbReference type="ARBA" id="ARBA00022692"/>
    </source>
</evidence>
<dbReference type="NCBIfam" id="TIGR01494">
    <property type="entry name" value="ATPase_P-type"/>
    <property type="match status" value="1"/>
</dbReference>
<dbReference type="SUPFAM" id="SSF56784">
    <property type="entry name" value="HAD-like"/>
    <property type="match status" value="1"/>
</dbReference>
<keyword evidence="6" id="KW-0597">Phosphoprotein</keyword>
<dbReference type="RefSeq" id="WP_014973575.1">
    <property type="nucleotide sequence ID" value="NZ_CP042374.1"/>
</dbReference>
<keyword evidence="7 19" id="KW-0812">Transmembrane</keyword>
<sequence length="686" mass="74831">MSTNPHNHQMNHEQENHMSHNHSQHDETSHMSHDMAHMSMTSPGMASMDMHDMKRRFWWSFALMIPIIIITPFMGITLPFTLTFPGSIWLTAILSLILYIIGSKPFFEGAKNEIKARKPAMMSLITMGLFVTFWYSIYALIVNQLFHVEHIMDFFWEFATLTVIMLLGHRIEMTATMQAGDATSKLRALLPNIAHVKHGNEIMDIPIATLKNDMVIQVLAGEAFPADGTVLSGYSQVDESLMTGESQLIDKTKNSPIISGTINGNGTLDVRVTNVGSKSFIGQLQTILSDSQDKKSRAETLADRVASYLFWIALAFAITAFVIWTYLRGVSAATNIAVTVLVIACPHALGLAVPLVIQRTKSIAASQGILIKNRKALTAGNHLRYALMDKTGTLTTGQFTITRIVTYDFDKMKAISIMAALDRQSTHPLAKSIVNYAKSTNAPHQHAQHVENIAGYGVSGMIDDMHYLLVSARYLKENQVAFTPLTDDGSISYLLRHNQVIAAVVQGDTIKDTAKDFVGHLVAQGIQPVLVTGDNTKAASAAAEALGITDVHSQVSPQEKIDLITQYQARGDVLMIGDGINDAPALAQANLSIAIGAGTEVAQASADAILIADQLPKIITFLSLIKHANAKQIQNLWWATGYNIIAIPLAAGVFAWIGLMINPMFGAIAMSISTVIVALNALTLKY</sequence>
<dbReference type="Proteomes" id="UP000321332">
    <property type="component" value="Chromosome"/>
</dbReference>
<dbReference type="InterPro" id="IPR027256">
    <property type="entry name" value="P-typ_ATPase_IB"/>
</dbReference>
<keyword evidence="8 19" id="KW-0479">Metal-binding</keyword>
<evidence type="ECO:0000256" key="8">
    <source>
        <dbReference type="ARBA" id="ARBA00022723"/>
    </source>
</evidence>
<dbReference type="InterPro" id="IPR008250">
    <property type="entry name" value="ATPase_P-typ_transduc_dom_A_sf"/>
</dbReference>
<evidence type="ECO:0000259" key="21">
    <source>
        <dbReference type="Pfam" id="PF00122"/>
    </source>
</evidence>
<feature type="transmembrane region" description="Helical" evidence="19">
    <location>
        <begin position="82"/>
        <end position="101"/>
    </location>
</feature>
<proteinExistence type="inferred from homology"/>
<dbReference type="NCBIfam" id="TIGR01525">
    <property type="entry name" value="ATPase-IB_hvy"/>
    <property type="match status" value="1"/>
</dbReference>
<keyword evidence="11 19" id="KW-0067">ATP-binding</keyword>
<dbReference type="PANTHER" id="PTHR43520">
    <property type="entry name" value="ATP7, ISOFORM B"/>
    <property type="match status" value="1"/>
</dbReference>
<keyword evidence="13" id="KW-1278">Translocase</keyword>
<feature type="transmembrane region" description="Helical" evidence="19">
    <location>
        <begin position="305"/>
        <end position="327"/>
    </location>
</feature>
<dbReference type="GO" id="GO:0005886">
    <property type="term" value="C:plasma membrane"/>
    <property type="evidence" value="ECO:0007669"/>
    <property type="project" value="UniProtKB-SubCell"/>
</dbReference>
<keyword evidence="14 19" id="KW-1133">Transmembrane helix</keyword>
<feature type="transmembrane region" description="Helical" evidence="19">
    <location>
        <begin position="57"/>
        <end position="76"/>
    </location>
</feature>
<keyword evidence="5 19" id="KW-1003">Cell membrane</keyword>
<dbReference type="AlphaFoldDB" id="A0AAE6IKB1"/>
<evidence type="ECO:0000313" key="23">
    <source>
        <dbReference type="Proteomes" id="UP000321332"/>
    </source>
</evidence>
<evidence type="ECO:0000256" key="11">
    <source>
        <dbReference type="ARBA" id="ARBA00022840"/>
    </source>
</evidence>
<evidence type="ECO:0000313" key="22">
    <source>
        <dbReference type="EMBL" id="QEA33479.1"/>
    </source>
</evidence>
<dbReference type="Gene3D" id="3.40.50.1000">
    <property type="entry name" value="HAD superfamily/HAD-like"/>
    <property type="match status" value="1"/>
</dbReference>
<dbReference type="GO" id="GO:0005507">
    <property type="term" value="F:copper ion binding"/>
    <property type="evidence" value="ECO:0007669"/>
    <property type="project" value="TreeGrafter"/>
</dbReference>
<evidence type="ECO:0000256" key="2">
    <source>
        <dbReference type="ARBA" id="ARBA00006024"/>
    </source>
</evidence>
<name>A0AAE6IKB1_LEUCA</name>
<dbReference type="GO" id="GO:0043682">
    <property type="term" value="F:P-type divalent copper transporter activity"/>
    <property type="evidence" value="ECO:0007669"/>
    <property type="project" value="TreeGrafter"/>
</dbReference>
<feature type="transmembrane region" description="Helical" evidence="19">
    <location>
        <begin position="333"/>
        <end position="357"/>
    </location>
</feature>
<dbReference type="OMA" id="IWQIASI"/>
<keyword evidence="4" id="KW-0813">Transport</keyword>